<sequence length="2080" mass="234663">MAAPYYYRPYLPSDSELSDADSTDDTWSGTESPTPSVFTDVEELTDTTHFVGPDYATLAKGLQAPPIDAAGPSFVTVVQQDLYRKNSTEKLKYSHFTLEGDEDEISGGELKTERKDVSTVVMLQSRDRDKKVYPQPMNCQLFLPRIYKNVTSFSISQLNLISAFFYFRPQKQNVTIQVYETDRISFTGSNILYDLSGIAVPYKPVLTMRTGAYDISALLAELQIQLNTPPLFYDFLNGFSDFLPLFSVNGDYSVNFNYPGDYYYDATNKVYVPNPTRSQIAGFYFLNQFANQYQYTIQEVRVAYYYPVLKEVLLDEQTDFSKLNLSYGTLNQQTVITYLLYSFSGIDDAIAYQIILQNIDALDLYRIQHTFRYHLVNNYSCTYTTTNNRVSIKAVSLNTSLVNLLNAQYAVYFAQLLDQFKITVDEYNALDATNTILLSILQDFYNFIQVNMAKYFAINYGTYSRDYFEYPTNTVLIRNGLDASGVSLSYDVNVVAVPRSNDYFQEFRNDPPHYWSHMRNLGDIEGGQRNMGSVYQTFPTSSNFPYSIAQSNIDFTHNFIDSSGKIYIDYRRRAGDILVNVEAGKYTIFQFRSTCRQTLQVETLPRQTLWRYPAWNKNNSVVYPIQTLFDVSYAYVDVSGFLFDKVTYDVSYNAIVGWSNLYDTDTQFGNTFSQSSNLWGSSKEQFTIVNSNGKFYHFQSPLPVPYAQKGSNAYTYTLNLTFTSELFTSNVQQPFPSDYYAFLYHDIGAFNADISGTRLEKPIHYKERISIPSGSLSNTYSFTTYANQDYYIIFRSVGLTPTLTQYRIIPWFPNGFTFFTLSNDTNFNPSADPTTMLSNYNVAIEADPAFIRLPIQSNLWINNTPANAVINQPLLTYKAPIGYDVSGYSNDLTDYIPFRKDDHLFPINPSATVLCDPITNYIFQYNSPYDIDLDTYFYPGSKNAVLKPGGTESYILKDVLTRQYKISHYYSTHYIPDTSPGSNYTAADVSAFIQPFTESSTTNGPLYGYKYQGENNTLALGLGCCGFTFIPQDGVWGINRITFKTNFLTDNAFKTTNPSIQLLGIFYTSEIYGGFTPKIQLSNALAVCVKSQRRIYTSSNQNLGFDAGYGTYYSFSNVPELLVRTTEKITGFSQNNKQFIPDPSAFYSVIPFTGFNEQDIATSNYANIKASYASAIVTTIQNITGSLVAYPYANTALSSNFFYDGQPTPTGQGLVVSTSNASPGIYGPGFGNDESSSQYAQSSPIINTNLHYLNGASLIDNPNAFSTWSNLPIHPTYVYASVPGKMMLQNGNFVLTSYTYYTDVVQTTPPNRFFTTLGTLTGDQIYPSNEETSLIGVAGTSSSYVFLGASNLPGQPYKQLRFKLYNASTGVLTELPMNSNYTFSNSFQLQKFIFHNTTTWAFTAVVVPETKVVLQGDLSYSATSSTMFQTVYSGYTDTELQLDPQGTLVYFAKMQSRSTGFTSFSLFTLDNINPSSTFGSTSGFTVTLDTGSGLPSFYTQLSVSLPNSIEELLLLSPDTNPYTFYKLRSYRAGANPMLSNAFVDESVQVFTDPLSNSIVPSRLIGGAQGSRWCMFTDSPFIKGNRNDAYDSAVTLGTAWQIFFPTIKIEMRKIANADTPILDTTGITYPEWPHTAMFAYSNYSSLVADLSANGGQWGQESKSNFLVNDISFNGFYFNSYMMNVPLLPNVSNPSYETDYYIAVRGWSPTESFQTMLRFYLPNRYDFGFLRLMDISNEVLIANSNSSLFNPTYYTALLAFNSNFVFTDKRFGTNPSQGFSGSNYTFTGFGSFLQEYTQIQLQYTSNAIILQTIKDSLKTSMNTFIQTQMSNFIPASALQRQRYTDPLTFKLLWKTNLTPVYSTLDDEWGLGWNLGYTKEDSPLAATIQIASSFFKIQDDYIYLRLNPEFNMNLLDAGGKEDYKTTRESTGTTSQYYLKLLLTSFGGNATTFIHNPITFNPPISRLSKLSFQWIDPGGNIIDNVDAEWNMTVTIGEYSDVASIPDKMTFKNELKPLDPRTNEPADLPDGFQEGTIQQLGNQMKQRLQEELQGMLDEENEILLEQQQEEYLKGPYEKTTPRQNE</sequence>
<evidence type="ECO:0000256" key="1">
    <source>
        <dbReference type="SAM" id="MobiDB-lite"/>
    </source>
</evidence>
<feature type="region of interest" description="Disordered" evidence="1">
    <location>
        <begin position="2059"/>
        <end position="2080"/>
    </location>
</feature>
<feature type="compositionally biased region" description="Polar residues" evidence="1">
    <location>
        <begin position="25"/>
        <end position="37"/>
    </location>
</feature>
<feature type="region of interest" description="Disordered" evidence="1">
    <location>
        <begin position="1"/>
        <end position="37"/>
    </location>
</feature>
<reference evidence="2" key="1">
    <citation type="journal article" date="2020" name="Nature">
        <title>Giant virus diversity and host interactions through global metagenomics.</title>
        <authorList>
            <person name="Schulz F."/>
            <person name="Roux S."/>
            <person name="Paez-Espino D."/>
            <person name="Jungbluth S."/>
            <person name="Walsh D.A."/>
            <person name="Denef V.J."/>
            <person name="McMahon K.D."/>
            <person name="Konstantinidis K.T."/>
            <person name="Eloe-Fadrosh E.A."/>
            <person name="Kyrpides N.C."/>
            <person name="Woyke T."/>
        </authorList>
    </citation>
    <scope>NUCLEOTIDE SEQUENCE</scope>
    <source>
        <strain evidence="2">GVMAG-M-3300023174-46</strain>
    </source>
</reference>
<proteinExistence type="predicted"/>
<feature type="compositionally biased region" description="Basic and acidic residues" evidence="1">
    <location>
        <begin position="2065"/>
        <end position="2080"/>
    </location>
</feature>
<organism evidence="2">
    <name type="scientific">viral metagenome</name>
    <dbReference type="NCBI Taxonomy" id="1070528"/>
    <lineage>
        <taxon>unclassified sequences</taxon>
        <taxon>metagenomes</taxon>
        <taxon>organismal metagenomes</taxon>
    </lineage>
</organism>
<evidence type="ECO:0000313" key="2">
    <source>
        <dbReference type="EMBL" id="QHT18413.1"/>
    </source>
</evidence>
<protein>
    <submittedName>
        <fullName evidence="2">Uncharacterized protein</fullName>
    </submittedName>
</protein>
<dbReference type="EMBL" id="MN739655">
    <property type="protein sequence ID" value="QHT18413.1"/>
    <property type="molecule type" value="Genomic_DNA"/>
</dbReference>
<accession>A0A6C0DPD6</accession>
<name>A0A6C0DPD6_9ZZZZ</name>